<dbReference type="HOGENOM" id="CLU_3401744_0_0_6"/>
<dbReference type="AlphaFoldDB" id="R8YMW5"/>
<proteinExistence type="predicted"/>
<sequence length="30" mass="3607">MDEARKLGSLVESRRKMLQDWADIIDSWKE</sequence>
<protein>
    <submittedName>
        <fullName evidence="1">Uncharacterized protein</fullName>
    </submittedName>
</protein>
<name>R8YMW5_ACIPI</name>
<reference evidence="1 2" key="1">
    <citation type="submission" date="2013-02" db="EMBL/GenBank/DDBJ databases">
        <title>The Genome Sequence of Acinetobacter sp. ANC 4050.</title>
        <authorList>
            <consortium name="The Broad Institute Genome Sequencing Platform"/>
            <consortium name="The Broad Institute Genome Sequencing Center for Infectious Disease"/>
            <person name="Cerqueira G."/>
            <person name="Feldgarden M."/>
            <person name="Courvalin P."/>
            <person name="Perichon B."/>
            <person name="Grillot-Courvalin C."/>
            <person name="Clermont D."/>
            <person name="Rocha E."/>
            <person name="Yoon E.-J."/>
            <person name="Nemec A."/>
            <person name="Walker B."/>
            <person name="Young S.K."/>
            <person name="Zeng Q."/>
            <person name="Gargeya S."/>
            <person name="Fitzgerald M."/>
            <person name="Haas B."/>
            <person name="Abouelleil A."/>
            <person name="Alvarado L."/>
            <person name="Arachchi H.M."/>
            <person name="Berlin A.M."/>
            <person name="Chapman S.B."/>
            <person name="Dewar J."/>
            <person name="Goldberg J."/>
            <person name="Griggs A."/>
            <person name="Gujja S."/>
            <person name="Hansen M."/>
            <person name="Howarth C."/>
            <person name="Imamovic A."/>
            <person name="Larimer J."/>
            <person name="McCowan C."/>
            <person name="Murphy C."/>
            <person name="Neiman D."/>
            <person name="Pearson M."/>
            <person name="Priest M."/>
            <person name="Roberts A."/>
            <person name="Saif S."/>
            <person name="Shea T."/>
            <person name="Sisk P."/>
            <person name="Sykes S."/>
            <person name="Wortman J."/>
            <person name="Nusbaum C."/>
            <person name="Birren B."/>
        </authorList>
    </citation>
    <scope>NUCLEOTIDE SEQUENCE [LARGE SCALE GENOMIC DNA]</scope>
    <source>
        <strain evidence="1 2">ANC 4050</strain>
    </source>
</reference>
<evidence type="ECO:0000313" key="1">
    <source>
        <dbReference type="EMBL" id="EOQ68817.1"/>
    </source>
</evidence>
<dbReference type="Proteomes" id="UP000014024">
    <property type="component" value="Unassembled WGS sequence"/>
</dbReference>
<organism evidence="1 2">
    <name type="scientific">Acinetobacter pittii ANC 4050</name>
    <dbReference type="NCBI Taxonomy" id="1217691"/>
    <lineage>
        <taxon>Bacteria</taxon>
        <taxon>Pseudomonadati</taxon>
        <taxon>Pseudomonadota</taxon>
        <taxon>Gammaproteobacteria</taxon>
        <taxon>Moraxellales</taxon>
        <taxon>Moraxellaceae</taxon>
        <taxon>Acinetobacter</taxon>
        <taxon>Acinetobacter calcoaceticus/baumannii complex</taxon>
    </lineage>
</organism>
<evidence type="ECO:0000313" key="2">
    <source>
        <dbReference type="Proteomes" id="UP000014024"/>
    </source>
</evidence>
<dbReference type="EMBL" id="APQM01000007">
    <property type="protein sequence ID" value="EOQ68817.1"/>
    <property type="molecule type" value="Genomic_DNA"/>
</dbReference>
<gene>
    <name evidence="1" type="ORF">F931_01535</name>
</gene>
<accession>R8YMW5</accession>
<comment type="caution">
    <text evidence="1">The sequence shown here is derived from an EMBL/GenBank/DDBJ whole genome shotgun (WGS) entry which is preliminary data.</text>
</comment>